<dbReference type="InterPro" id="IPR003156">
    <property type="entry name" value="DHHA1_dom"/>
</dbReference>
<feature type="binding site" evidence="7">
    <location>
        <position position="428"/>
    </location>
    <ligand>
        <name>Mn(2+)</name>
        <dbReference type="ChEBI" id="CHEBI:29035"/>
        <label>1</label>
    </ligand>
</feature>
<dbReference type="Pfam" id="PF24898">
    <property type="entry name" value="GGDEF_GdpP"/>
    <property type="match status" value="1"/>
</dbReference>
<dbReference type="PANTHER" id="PTHR47618:SF2">
    <property type="entry name" value="CYCLIC-DI-AMP PHOSPHODIESTERASE GDPP"/>
    <property type="match status" value="1"/>
</dbReference>
<evidence type="ECO:0000256" key="4">
    <source>
        <dbReference type="ARBA" id="ARBA00022989"/>
    </source>
</evidence>
<dbReference type="InterPro" id="IPR001667">
    <property type="entry name" value="DDH_dom"/>
</dbReference>
<feature type="transmembrane region" description="Helical" evidence="8">
    <location>
        <begin position="14"/>
        <end position="46"/>
    </location>
</feature>
<reference evidence="10 11" key="1">
    <citation type="journal article" date="2014" name="Genome Announc.">
        <title>Draft Genome Sequence of Fervidicella metallireducens Strain AeBT, an Iron-Reducing Thermoanaerobe from the Great Artesian Basin.</title>
        <authorList>
            <person name="Patel B.K."/>
        </authorList>
    </citation>
    <scope>NUCLEOTIDE SEQUENCE [LARGE SCALE GENOMIC DNA]</scope>
    <source>
        <strain evidence="10 11">AeB</strain>
    </source>
</reference>
<dbReference type="InterPro" id="IPR051319">
    <property type="entry name" value="Oligoribo/pAp-PDE_c-di-AMP_PDE"/>
</dbReference>
<proteinExistence type="inferred from homology"/>
<feature type="binding site" evidence="7">
    <location>
        <position position="452"/>
    </location>
    <ligand>
        <name>Mn(2+)</name>
        <dbReference type="ChEBI" id="CHEBI:29035"/>
        <label>2</label>
    </ligand>
</feature>
<sequence length="663" mass="75544">MDSRFKIFFPNTKIYMLIIASLIGVTFYYNLYIGIFGLFIFIYLVWYNIRNNRMRKDEWDRLVGDLSENLDVAGRNTISKIPMPLVIINNSGKIIWLNNLFNSIVNQNMYGKEINTIIKDFSIQKIIEKKINSFEKVEINGEIYNVLVSPIENNVKKQDKKYIIILYFINKTDYHTLYEMYNDKKPITALIEVDNYDDVIKSTEEANRPLLIAEVDRRINTFATELEGVIRKYDDNKYIVIFENKNLNHLIEKKFDILDNLRDIDVGNKLPVTLSIGIGKNSENLYKLHQYAIAAKDLALGRGGDQAVIKDGDRLSFFGGKSKEVEKRTKVKARVIAHAIGDLIDQSSEVIIMGHDVPDIDCLGAALGIYRGCRLKQKNAYILLNKTNKSIEKIVDKINKSEEHQGIFINNETAMQKIQRNPLLVILDVHRRNFVEFPDLVDKITNKVIIDHHRKSADFIDNATISYIETYASSTCELVTEILQYLIEKPKLHEIEAQALMAGIYVDTKNFTFKTGVRTFEAAGFLRRLGADLIEIKKLFSDDLETYIERTTLVSKAEIYNNNIAIALHEGEIKNTLIVPQAADELLKINGIEASFVLATVENDIMISGRSFGDINVQLILESIGGGGHMTIAGARLSNISINEAKSILIDSINKYLEESDKK</sequence>
<protein>
    <recommendedName>
        <fullName evidence="6">Cyclic-di-AMP phosphodiesterase</fullName>
        <ecNumber evidence="6">3.1.4.-</ecNumber>
    </recommendedName>
</protein>
<keyword evidence="7" id="KW-0479">Metal-binding</keyword>
<dbReference type="FunFam" id="3.90.1640.10:FF:000002">
    <property type="entry name" value="Cyclic-di-AMP phosphodiesterase"/>
    <property type="match status" value="1"/>
</dbReference>
<evidence type="ECO:0000313" key="10">
    <source>
        <dbReference type="EMBL" id="EYE88669.1"/>
    </source>
</evidence>
<comment type="subcellular location">
    <subcellularLocation>
        <location evidence="1">Cell membrane</location>
        <topology evidence="1">Multi-pass membrane protein</topology>
    </subcellularLocation>
</comment>
<dbReference type="EC" id="3.1.4.-" evidence="6"/>
<dbReference type="Proteomes" id="UP000019681">
    <property type="component" value="Unassembled WGS sequence"/>
</dbReference>
<keyword evidence="3 8" id="KW-0812">Transmembrane</keyword>
<evidence type="ECO:0000256" key="6">
    <source>
        <dbReference type="PIRNR" id="PIRNR026583"/>
    </source>
</evidence>
<keyword evidence="7" id="KW-0464">Manganese</keyword>
<name>A0A017RW98_9CLOT</name>
<dbReference type="GO" id="GO:0005886">
    <property type="term" value="C:plasma membrane"/>
    <property type="evidence" value="ECO:0007669"/>
    <property type="project" value="UniProtKB-SubCell"/>
</dbReference>
<dbReference type="AlphaFoldDB" id="A0A017RW98"/>
<dbReference type="InterPro" id="IPR049553">
    <property type="entry name" value="GdpP-like_PAS"/>
</dbReference>
<evidence type="ECO:0000256" key="1">
    <source>
        <dbReference type="ARBA" id="ARBA00004651"/>
    </source>
</evidence>
<keyword evidence="6" id="KW-0378">Hydrolase</keyword>
<dbReference type="PROSITE" id="PS50887">
    <property type="entry name" value="GGDEF"/>
    <property type="match status" value="1"/>
</dbReference>
<dbReference type="Gene3D" id="3.90.1640.10">
    <property type="entry name" value="inorganic pyrophosphatase (n-terminal core)"/>
    <property type="match status" value="1"/>
</dbReference>
<comment type="caution">
    <text evidence="10">The sequence shown here is derived from an EMBL/GenBank/DDBJ whole genome shotgun (WGS) entry which is preliminary data.</text>
</comment>
<dbReference type="InterPro" id="IPR000160">
    <property type="entry name" value="GGDEF_dom"/>
</dbReference>
<feature type="binding site" evidence="7">
    <location>
        <position position="507"/>
    </location>
    <ligand>
        <name>Mn(2+)</name>
        <dbReference type="ChEBI" id="CHEBI:29035"/>
        <label>2</label>
    </ligand>
</feature>
<evidence type="ECO:0000256" key="3">
    <source>
        <dbReference type="ARBA" id="ARBA00022692"/>
    </source>
</evidence>
<comment type="catalytic activity">
    <reaction evidence="6">
        <text>3',3'-c-di-AMP + H2O = 5'-O-phosphonoadenylyl-(3'-&gt;5')-adenosine + H(+)</text>
        <dbReference type="Rhea" id="RHEA:54420"/>
        <dbReference type="ChEBI" id="CHEBI:15377"/>
        <dbReference type="ChEBI" id="CHEBI:15378"/>
        <dbReference type="ChEBI" id="CHEBI:71500"/>
        <dbReference type="ChEBI" id="CHEBI:138171"/>
    </reaction>
</comment>
<dbReference type="RefSeq" id="WP_035379334.1">
    <property type="nucleotide sequence ID" value="NZ_AZQP01000016.1"/>
</dbReference>
<evidence type="ECO:0000313" key="11">
    <source>
        <dbReference type="Proteomes" id="UP000019681"/>
    </source>
</evidence>
<dbReference type="Pfam" id="PF21370">
    <property type="entry name" value="PAS_GdpP"/>
    <property type="match status" value="1"/>
</dbReference>
<dbReference type="GO" id="GO:0016787">
    <property type="term" value="F:hydrolase activity"/>
    <property type="evidence" value="ECO:0007669"/>
    <property type="project" value="UniProtKB-UniRule"/>
</dbReference>
<keyword evidence="4 8" id="KW-1133">Transmembrane helix</keyword>
<feature type="binding site" evidence="7">
    <location>
        <position position="355"/>
    </location>
    <ligand>
        <name>Mn(2+)</name>
        <dbReference type="ChEBI" id="CHEBI:29035"/>
        <label>1</label>
    </ligand>
</feature>
<dbReference type="SUPFAM" id="SSF64182">
    <property type="entry name" value="DHH phosphoesterases"/>
    <property type="match status" value="1"/>
</dbReference>
<organism evidence="10 11">
    <name type="scientific">Fervidicella metallireducens AeB</name>
    <dbReference type="NCBI Taxonomy" id="1403537"/>
    <lineage>
        <taxon>Bacteria</taxon>
        <taxon>Bacillati</taxon>
        <taxon>Bacillota</taxon>
        <taxon>Clostridia</taxon>
        <taxon>Eubacteriales</taxon>
        <taxon>Clostridiaceae</taxon>
        <taxon>Fervidicella</taxon>
    </lineage>
</organism>
<dbReference type="GO" id="GO:0046872">
    <property type="term" value="F:metal ion binding"/>
    <property type="evidence" value="ECO:0007669"/>
    <property type="project" value="UniProtKB-KW"/>
</dbReference>
<dbReference type="PIRSF" id="PIRSF026583">
    <property type="entry name" value="YybT"/>
    <property type="match status" value="1"/>
</dbReference>
<evidence type="ECO:0000259" key="9">
    <source>
        <dbReference type="PROSITE" id="PS50887"/>
    </source>
</evidence>
<dbReference type="InterPro" id="IPR014528">
    <property type="entry name" value="GdpP/PdeA"/>
</dbReference>
<dbReference type="OrthoDB" id="9759476at2"/>
<keyword evidence="11" id="KW-1185">Reference proteome</keyword>
<dbReference type="STRING" id="1403537.Q428_06865"/>
<evidence type="ECO:0000256" key="8">
    <source>
        <dbReference type="SAM" id="Phobius"/>
    </source>
</evidence>
<dbReference type="GO" id="GO:0003676">
    <property type="term" value="F:nucleic acid binding"/>
    <property type="evidence" value="ECO:0007669"/>
    <property type="project" value="UniProtKB-UniRule"/>
</dbReference>
<feature type="binding site" evidence="7">
    <location>
        <position position="361"/>
    </location>
    <ligand>
        <name>Mn(2+)</name>
        <dbReference type="ChEBI" id="CHEBI:29035"/>
        <label>2</label>
    </ligand>
</feature>
<gene>
    <name evidence="10" type="ORF">Q428_06865</name>
</gene>
<dbReference type="PANTHER" id="PTHR47618">
    <property type="entry name" value="BIFUNCTIONAL OLIGORIBONUCLEASE AND PAP PHOSPHATASE NRNA"/>
    <property type="match status" value="1"/>
</dbReference>
<comment type="similarity">
    <text evidence="6">Belongs to the GdpP/PdeA phosphodiesterase family.</text>
</comment>
<evidence type="ECO:0000256" key="5">
    <source>
        <dbReference type="ARBA" id="ARBA00023136"/>
    </source>
</evidence>
<evidence type="ECO:0000256" key="7">
    <source>
        <dbReference type="PIRSR" id="PIRSR026583-50"/>
    </source>
</evidence>
<keyword evidence="2 6" id="KW-1003">Cell membrane</keyword>
<dbReference type="InterPro" id="IPR038763">
    <property type="entry name" value="DHH_sf"/>
</dbReference>
<dbReference type="Gene3D" id="3.30.450.20">
    <property type="entry name" value="PAS domain"/>
    <property type="match status" value="1"/>
</dbReference>
<dbReference type="Pfam" id="PF01368">
    <property type="entry name" value="DHH"/>
    <property type="match status" value="1"/>
</dbReference>
<dbReference type="GO" id="GO:0106409">
    <property type="term" value="F:cyclic-di-AMP phosphodiesterase activity"/>
    <property type="evidence" value="ECO:0007669"/>
    <property type="project" value="RHEA"/>
</dbReference>
<accession>A0A017RW98</accession>
<dbReference type="Gene3D" id="3.10.310.30">
    <property type="match status" value="1"/>
</dbReference>
<feature type="binding site" evidence="7">
    <location>
        <position position="359"/>
    </location>
    <ligand>
        <name>Mn(2+)</name>
        <dbReference type="ChEBI" id="CHEBI:29035"/>
        <label>1</label>
    </ligand>
</feature>
<dbReference type="EMBL" id="AZQP01000016">
    <property type="protein sequence ID" value="EYE88669.1"/>
    <property type="molecule type" value="Genomic_DNA"/>
</dbReference>
<evidence type="ECO:0000256" key="2">
    <source>
        <dbReference type="ARBA" id="ARBA00022475"/>
    </source>
</evidence>
<feature type="binding site" evidence="7">
    <location>
        <position position="428"/>
    </location>
    <ligand>
        <name>Mn(2+)</name>
        <dbReference type="ChEBI" id="CHEBI:29035"/>
        <label>2</label>
    </ligand>
</feature>
<feature type="domain" description="GGDEF" evidence="9">
    <location>
        <begin position="184"/>
        <end position="312"/>
    </location>
</feature>
<keyword evidence="5 6" id="KW-0472">Membrane</keyword>
<comment type="function">
    <text evidence="6">Has phosphodiesterase (PDE) activity against cyclic-di-AMP (c-di-AMP).</text>
</comment>
<comment type="cofactor">
    <cofactor evidence="7">
        <name>Mn(2+)</name>
        <dbReference type="ChEBI" id="CHEBI:29035"/>
    </cofactor>
    <text evidence="7">For phosphodiesterase activity, probably binds 2 Mn(2+) per subunit.</text>
</comment>
<dbReference type="Pfam" id="PF02272">
    <property type="entry name" value="DHHA1"/>
    <property type="match status" value="1"/>
</dbReference>